<dbReference type="Proteomes" id="UP000245992">
    <property type="component" value="Unassembled WGS sequence"/>
</dbReference>
<evidence type="ECO:0000313" key="3">
    <source>
        <dbReference type="Proteomes" id="UP000245992"/>
    </source>
</evidence>
<accession>A0A2T7T8S5</accession>
<proteinExistence type="predicted"/>
<reference evidence="2 3" key="1">
    <citation type="submission" date="2013-12" db="EMBL/GenBank/DDBJ databases">
        <title>Annotated genome of Streptomyces scopuliridis.</title>
        <authorList>
            <person name="Olson J.B."/>
        </authorList>
    </citation>
    <scope>NUCLEOTIDE SEQUENCE [LARGE SCALE GENOMIC DNA]</scope>
    <source>
        <strain evidence="2 3">RB72</strain>
    </source>
</reference>
<organism evidence="2 3">
    <name type="scientific">Streptomyces scopuliridis RB72</name>
    <dbReference type="NCBI Taxonomy" id="1440053"/>
    <lineage>
        <taxon>Bacteria</taxon>
        <taxon>Bacillati</taxon>
        <taxon>Actinomycetota</taxon>
        <taxon>Actinomycetes</taxon>
        <taxon>Kitasatosporales</taxon>
        <taxon>Streptomycetaceae</taxon>
        <taxon>Streptomyces</taxon>
    </lineage>
</organism>
<sequence length="135" mass="14223">MGAMGPVEVDVGVAVSGVAVGDDHRHGGRQTRGRGVEHLRLDQHDAVDGLQHQMLERLPYGGFGLRPYAHEVHGEVGLARGVGDRGERPGVAVGADVEADDTQGAEPAGHQRAGRRVRAVAEGLHRGQRVPVQSP</sequence>
<gene>
    <name evidence="2" type="ORF">Y717_02880</name>
</gene>
<comment type="caution">
    <text evidence="2">The sequence shown here is derived from an EMBL/GenBank/DDBJ whole genome shotgun (WGS) entry which is preliminary data.</text>
</comment>
<evidence type="ECO:0000313" key="2">
    <source>
        <dbReference type="EMBL" id="PVE11515.1"/>
    </source>
</evidence>
<dbReference type="EMBL" id="AZSP01000137">
    <property type="protein sequence ID" value="PVE11515.1"/>
    <property type="molecule type" value="Genomic_DNA"/>
</dbReference>
<dbReference type="AlphaFoldDB" id="A0A2T7T8S5"/>
<evidence type="ECO:0000256" key="1">
    <source>
        <dbReference type="SAM" id="MobiDB-lite"/>
    </source>
</evidence>
<protein>
    <submittedName>
        <fullName evidence="2">Uncharacterized protein</fullName>
    </submittedName>
</protein>
<feature type="region of interest" description="Disordered" evidence="1">
    <location>
        <begin position="96"/>
        <end position="135"/>
    </location>
</feature>
<name>A0A2T7T8S5_9ACTN</name>
<keyword evidence="3" id="KW-1185">Reference proteome</keyword>